<dbReference type="Proteomes" id="UP000315003">
    <property type="component" value="Chromosome"/>
</dbReference>
<dbReference type="RefSeq" id="WP_145270413.1">
    <property type="nucleotide sequence ID" value="NZ_CP036272.1"/>
</dbReference>
<evidence type="ECO:0000313" key="3">
    <source>
        <dbReference type="EMBL" id="QDT58908.1"/>
    </source>
</evidence>
<keyword evidence="2" id="KW-0663">Pyridoxal phosphate</keyword>
<comment type="cofactor">
    <cofactor evidence="1">
        <name>pyridoxal 5'-phosphate</name>
        <dbReference type="ChEBI" id="CHEBI:597326"/>
    </cofactor>
</comment>
<reference evidence="3 4" key="1">
    <citation type="submission" date="2019-02" db="EMBL/GenBank/DDBJ databases">
        <title>Deep-cultivation of Planctomycetes and their phenomic and genomic characterization uncovers novel biology.</title>
        <authorList>
            <person name="Wiegand S."/>
            <person name="Jogler M."/>
            <person name="Boedeker C."/>
            <person name="Pinto D."/>
            <person name="Vollmers J."/>
            <person name="Rivas-Marin E."/>
            <person name="Kohn T."/>
            <person name="Peeters S.H."/>
            <person name="Heuer A."/>
            <person name="Rast P."/>
            <person name="Oberbeckmann S."/>
            <person name="Bunk B."/>
            <person name="Jeske O."/>
            <person name="Meyerdierks A."/>
            <person name="Storesund J.E."/>
            <person name="Kallscheuer N."/>
            <person name="Luecker S."/>
            <person name="Lage O.M."/>
            <person name="Pohl T."/>
            <person name="Merkel B.J."/>
            <person name="Hornburger P."/>
            <person name="Mueller R.-W."/>
            <person name="Bruemmer F."/>
            <person name="Labrenz M."/>
            <person name="Spormann A.M."/>
            <person name="Op den Camp H."/>
            <person name="Overmann J."/>
            <person name="Amann R."/>
            <person name="Jetten M.S.M."/>
            <person name="Mascher T."/>
            <person name="Medema M.H."/>
            <person name="Devos D.P."/>
            <person name="Kaster A.-K."/>
            <person name="Ovreas L."/>
            <person name="Rohde M."/>
            <person name="Galperin M.Y."/>
            <person name="Jogler C."/>
        </authorList>
    </citation>
    <scope>NUCLEOTIDE SEQUENCE [LARGE SCALE GENOMIC DNA]</scope>
    <source>
        <strain evidence="3 4">SV_7m_r</strain>
    </source>
</reference>
<dbReference type="GO" id="GO:0004125">
    <property type="term" value="F:L-seryl-tRNA(Sec) selenium transferase activity"/>
    <property type="evidence" value="ECO:0007669"/>
    <property type="project" value="UniProtKB-EC"/>
</dbReference>
<dbReference type="Pfam" id="PF03841">
    <property type="entry name" value="SelA"/>
    <property type="match status" value="1"/>
</dbReference>
<keyword evidence="4" id="KW-1185">Reference proteome</keyword>
<dbReference type="Gene3D" id="3.90.1150.180">
    <property type="match status" value="1"/>
</dbReference>
<protein>
    <submittedName>
        <fullName evidence="3">L-seryl-tRNA(Sec) selenium transferase</fullName>
        <ecNumber evidence="3">2.9.1.1</ecNumber>
    </submittedName>
</protein>
<organism evidence="3 4">
    <name type="scientific">Stieleria bergensis</name>
    <dbReference type="NCBI Taxonomy" id="2528025"/>
    <lineage>
        <taxon>Bacteria</taxon>
        <taxon>Pseudomonadati</taxon>
        <taxon>Planctomycetota</taxon>
        <taxon>Planctomycetia</taxon>
        <taxon>Pirellulales</taxon>
        <taxon>Pirellulaceae</taxon>
        <taxon>Stieleria</taxon>
    </lineage>
</organism>
<dbReference type="OrthoDB" id="247355at2"/>
<evidence type="ECO:0000313" key="4">
    <source>
        <dbReference type="Proteomes" id="UP000315003"/>
    </source>
</evidence>
<evidence type="ECO:0000256" key="2">
    <source>
        <dbReference type="ARBA" id="ARBA00022898"/>
    </source>
</evidence>
<proteinExistence type="predicted"/>
<dbReference type="PANTHER" id="PTHR32328">
    <property type="entry name" value="L-SERYL-TRNA(SEC) SELENIUM TRANSFERASE"/>
    <property type="match status" value="1"/>
</dbReference>
<gene>
    <name evidence="3" type="primary">selA</name>
    <name evidence="3" type="ORF">SV7mr_14100</name>
</gene>
<accession>A0A517SS10</accession>
<dbReference type="PANTHER" id="PTHR32328:SF0">
    <property type="entry name" value="L-SERYL-TRNA(SEC) SELENIUM TRANSFERASE"/>
    <property type="match status" value="1"/>
</dbReference>
<dbReference type="InterPro" id="IPR018319">
    <property type="entry name" value="SelA-like"/>
</dbReference>
<name>A0A517SS10_9BACT</name>
<keyword evidence="3" id="KW-0808">Transferase</keyword>
<sequence>MRFPPWAVRAIRQGVKDVAQKASDPETIKKVTDQATELLRELPESASRGIDSIVKAASPIAQGAVNLTQEAVNASSAKAWLSQFAWGEGLFTGDGPVFAQRMVNATGVLLSDQGCGVPIADQVLQIGDAVLQGDGLLTDLRRQIDGHLKQELGINQHSVAVAASLPAALAALSPLASAGIVMHRHHAIHLPTESHGTDDSVSGPALPESFLGCQVTCCGGADAFNVAELTVQANQLVAFVDDGSAALTASMLDQLAGENLIKVAICPIGTVRALPTDAPAVANQIPCVANLIDAGFDLVVLAGTVVAGMPACGVLVGKTRLVEQLQQTPCWSAMQASDAIASMVLAAVAAEEDHLWTVLAMTDVQNLRSRAERLAIRLTADPGIESCQITDQAARLSARGCWQFPSRQLRLRPAKGTAQAWADGLLRSTPAVAVSVDDQQLVVDLRWIAASDDRLVAGLLESQ</sequence>
<dbReference type="EC" id="2.9.1.1" evidence="3"/>
<evidence type="ECO:0000256" key="1">
    <source>
        <dbReference type="ARBA" id="ARBA00001933"/>
    </source>
</evidence>
<dbReference type="EMBL" id="CP036272">
    <property type="protein sequence ID" value="QDT58908.1"/>
    <property type="molecule type" value="Genomic_DNA"/>
</dbReference>
<dbReference type="AlphaFoldDB" id="A0A517SS10"/>